<feature type="compositionally biased region" description="Basic and acidic residues" evidence="1">
    <location>
        <begin position="36"/>
        <end position="55"/>
    </location>
</feature>
<dbReference type="EMBL" id="BMSZ01000002">
    <property type="protein sequence ID" value="GGS36844.1"/>
    <property type="molecule type" value="Genomic_DNA"/>
</dbReference>
<evidence type="ECO:0000313" key="3">
    <source>
        <dbReference type="Proteomes" id="UP000659767"/>
    </source>
</evidence>
<feature type="region of interest" description="Disordered" evidence="1">
    <location>
        <begin position="33"/>
        <end position="55"/>
    </location>
</feature>
<name>A0ABQ2SQB4_STRBA</name>
<dbReference type="Proteomes" id="UP000659767">
    <property type="component" value="Unassembled WGS sequence"/>
</dbReference>
<keyword evidence="3" id="KW-1185">Reference proteome</keyword>
<evidence type="ECO:0000313" key="2">
    <source>
        <dbReference type="EMBL" id="GGS36844.1"/>
    </source>
</evidence>
<protein>
    <submittedName>
        <fullName evidence="2">Uncharacterized protein</fullName>
    </submittedName>
</protein>
<organism evidence="2 3">
    <name type="scientific">Streptomyces badius</name>
    <dbReference type="NCBI Taxonomy" id="1941"/>
    <lineage>
        <taxon>Bacteria</taxon>
        <taxon>Bacillati</taxon>
        <taxon>Actinomycetota</taxon>
        <taxon>Actinomycetes</taxon>
        <taxon>Kitasatosporales</taxon>
        <taxon>Streptomycetaceae</taxon>
        <taxon>Streptomyces</taxon>
    </lineage>
</organism>
<evidence type="ECO:0000256" key="1">
    <source>
        <dbReference type="SAM" id="MobiDB-lite"/>
    </source>
</evidence>
<accession>A0ABQ2SQB4</accession>
<reference evidence="3" key="1">
    <citation type="journal article" date="2019" name="Int. J. Syst. Evol. Microbiol.">
        <title>The Global Catalogue of Microorganisms (GCM) 10K type strain sequencing project: providing services to taxonomists for standard genome sequencing and annotation.</title>
        <authorList>
            <consortium name="The Broad Institute Genomics Platform"/>
            <consortium name="The Broad Institute Genome Sequencing Center for Infectious Disease"/>
            <person name="Wu L."/>
            <person name="Ma J."/>
        </authorList>
    </citation>
    <scope>NUCLEOTIDE SEQUENCE [LARGE SCALE GENOMIC DNA]</scope>
    <source>
        <strain evidence="3">JCM 4350</strain>
    </source>
</reference>
<gene>
    <name evidence="2" type="ORF">GCM10010253_07920</name>
</gene>
<sequence>MPTFPWSVLGRGPCFAPYGGVFVGAIRVTPLGDPETADRAGEVEGRRTLRNETDL</sequence>
<proteinExistence type="predicted"/>
<comment type="caution">
    <text evidence="2">The sequence shown here is derived from an EMBL/GenBank/DDBJ whole genome shotgun (WGS) entry which is preliminary data.</text>
</comment>